<dbReference type="Gene3D" id="3.40.630.30">
    <property type="match status" value="1"/>
</dbReference>
<name>A0A8S4E235_PLUXY</name>
<organism evidence="5 6">
    <name type="scientific">Plutella xylostella</name>
    <name type="common">Diamondback moth</name>
    <name type="synonym">Plutella maculipennis</name>
    <dbReference type="NCBI Taxonomy" id="51655"/>
    <lineage>
        <taxon>Eukaryota</taxon>
        <taxon>Metazoa</taxon>
        <taxon>Ecdysozoa</taxon>
        <taxon>Arthropoda</taxon>
        <taxon>Hexapoda</taxon>
        <taxon>Insecta</taxon>
        <taxon>Pterygota</taxon>
        <taxon>Neoptera</taxon>
        <taxon>Endopterygota</taxon>
        <taxon>Lepidoptera</taxon>
        <taxon>Glossata</taxon>
        <taxon>Ditrysia</taxon>
        <taxon>Yponomeutoidea</taxon>
        <taxon>Plutellidae</taxon>
        <taxon>Plutella</taxon>
    </lineage>
</organism>
<evidence type="ECO:0000259" key="4">
    <source>
        <dbReference type="PROSITE" id="PS51186"/>
    </source>
</evidence>
<dbReference type="InterPro" id="IPR051016">
    <property type="entry name" value="Diverse_Substrate_AcTransf"/>
</dbReference>
<dbReference type="InterPro" id="IPR016181">
    <property type="entry name" value="Acyl_CoA_acyltransferase"/>
</dbReference>
<dbReference type="CDD" id="cd04301">
    <property type="entry name" value="NAT_SF"/>
    <property type="match status" value="1"/>
</dbReference>
<dbReference type="FunFam" id="3.40.630.30:FF:000064">
    <property type="entry name" value="GNAT family acetyltransferase"/>
    <property type="match status" value="1"/>
</dbReference>
<evidence type="ECO:0000256" key="1">
    <source>
        <dbReference type="ARBA" id="ARBA00008694"/>
    </source>
</evidence>
<sequence length="202" mass="21743">MSESEKYTDDEICVRPAKKEDMKAVAEMIQELADFEKMPDGPKMSLKELERDGFELQPPAFRCCVAELAAGSGGARAGAGGAGGGVLAGYVLYFPTYSTWEGRALLLEDLYVRPAQRRRGVGERLFNHVAKEAARSGCSRLDFHVLEWNPATDFYQRKGAENLTAKEQWCYYRLSGAALAAAAAAGAPSAGAPSTGAPELQA</sequence>
<dbReference type="Proteomes" id="UP000653454">
    <property type="component" value="Unassembled WGS sequence"/>
</dbReference>
<accession>A0A8S4E235</accession>
<proteinExistence type="inferred from homology"/>
<dbReference type="AlphaFoldDB" id="A0A8S4E235"/>
<comment type="similarity">
    <text evidence="1">Belongs to the acetyltransferase family.</text>
</comment>
<dbReference type="Pfam" id="PF00583">
    <property type="entry name" value="Acetyltransf_1"/>
    <property type="match status" value="1"/>
</dbReference>
<dbReference type="GO" id="GO:0008080">
    <property type="term" value="F:N-acetyltransferase activity"/>
    <property type="evidence" value="ECO:0007669"/>
    <property type="project" value="UniProtKB-ARBA"/>
</dbReference>
<comment type="caution">
    <text evidence="5">The sequence shown here is derived from an EMBL/GenBank/DDBJ whole genome shotgun (WGS) entry which is preliminary data.</text>
</comment>
<keyword evidence="6" id="KW-1185">Reference proteome</keyword>
<evidence type="ECO:0000313" key="5">
    <source>
        <dbReference type="EMBL" id="CAG9108484.1"/>
    </source>
</evidence>
<dbReference type="PANTHER" id="PTHR10545">
    <property type="entry name" value="DIAMINE N-ACETYLTRANSFERASE"/>
    <property type="match status" value="1"/>
</dbReference>
<feature type="domain" description="N-acetyltransferase" evidence="4">
    <location>
        <begin position="12"/>
        <end position="177"/>
    </location>
</feature>
<evidence type="ECO:0000256" key="2">
    <source>
        <dbReference type="ARBA" id="ARBA00022679"/>
    </source>
</evidence>
<keyword evidence="3" id="KW-0012">Acyltransferase</keyword>
<dbReference type="InterPro" id="IPR000182">
    <property type="entry name" value="GNAT_dom"/>
</dbReference>
<dbReference type="EMBL" id="CAJHNJ030000010">
    <property type="protein sequence ID" value="CAG9108484.1"/>
    <property type="molecule type" value="Genomic_DNA"/>
</dbReference>
<keyword evidence="2" id="KW-0808">Transferase</keyword>
<evidence type="ECO:0000313" key="6">
    <source>
        <dbReference type="Proteomes" id="UP000653454"/>
    </source>
</evidence>
<protein>
    <submittedName>
        <fullName evidence="5">(diamondback moth) hypothetical protein</fullName>
    </submittedName>
</protein>
<dbReference type="PROSITE" id="PS51186">
    <property type="entry name" value="GNAT"/>
    <property type="match status" value="1"/>
</dbReference>
<gene>
    <name evidence="5" type="ORF">PLXY2_LOCUS3853</name>
</gene>
<reference evidence="5" key="1">
    <citation type="submission" date="2020-11" db="EMBL/GenBank/DDBJ databases">
        <authorList>
            <person name="Whiteford S."/>
        </authorList>
    </citation>
    <scope>NUCLEOTIDE SEQUENCE</scope>
</reference>
<dbReference type="PANTHER" id="PTHR10545:SF29">
    <property type="entry name" value="GH14572P-RELATED"/>
    <property type="match status" value="1"/>
</dbReference>
<evidence type="ECO:0000256" key="3">
    <source>
        <dbReference type="ARBA" id="ARBA00023315"/>
    </source>
</evidence>
<dbReference type="SUPFAM" id="SSF55729">
    <property type="entry name" value="Acyl-CoA N-acyltransferases (Nat)"/>
    <property type="match status" value="1"/>
</dbReference>